<sequence>MEDRYAEEQEQNALEDFTSQKSLKFIKEIGRGEIGFLNLSPDLIQGKLSVGNDTAERGITFMQAFNRLLTVDEEQKQLLFQDHRNQYMDCIRRLFLIVFNKL</sequence>
<protein>
    <submittedName>
        <fullName evidence="1">Uncharacterized protein</fullName>
    </submittedName>
</protein>
<gene>
    <name evidence="1" type="ORF">AVEN_73018_1</name>
</gene>
<dbReference type="AlphaFoldDB" id="A0A4Y2QP39"/>
<name>A0A4Y2QP39_ARAVE</name>
<dbReference type="EMBL" id="BGPR01139765">
    <property type="protein sequence ID" value="GBN65134.1"/>
    <property type="molecule type" value="Genomic_DNA"/>
</dbReference>
<evidence type="ECO:0000313" key="1">
    <source>
        <dbReference type="EMBL" id="GBN65134.1"/>
    </source>
</evidence>
<reference evidence="1 2" key="1">
    <citation type="journal article" date="2019" name="Sci. Rep.">
        <title>Orb-weaving spider Araneus ventricosus genome elucidates the spidroin gene catalogue.</title>
        <authorList>
            <person name="Kono N."/>
            <person name="Nakamura H."/>
            <person name="Ohtoshi R."/>
            <person name="Moran D.A.P."/>
            <person name="Shinohara A."/>
            <person name="Yoshida Y."/>
            <person name="Fujiwara M."/>
            <person name="Mori M."/>
            <person name="Tomita M."/>
            <person name="Arakawa K."/>
        </authorList>
    </citation>
    <scope>NUCLEOTIDE SEQUENCE [LARGE SCALE GENOMIC DNA]</scope>
</reference>
<proteinExistence type="predicted"/>
<comment type="caution">
    <text evidence="1">The sequence shown here is derived from an EMBL/GenBank/DDBJ whole genome shotgun (WGS) entry which is preliminary data.</text>
</comment>
<organism evidence="1 2">
    <name type="scientific">Araneus ventricosus</name>
    <name type="common">Orbweaver spider</name>
    <name type="synonym">Epeira ventricosa</name>
    <dbReference type="NCBI Taxonomy" id="182803"/>
    <lineage>
        <taxon>Eukaryota</taxon>
        <taxon>Metazoa</taxon>
        <taxon>Ecdysozoa</taxon>
        <taxon>Arthropoda</taxon>
        <taxon>Chelicerata</taxon>
        <taxon>Arachnida</taxon>
        <taxon>Araneae</taxon>
        <taxon>Araneomorphae</taxon>
        <taxon>Entelegynae</taxon>
        <taxon>Araneoidea</taxon>
        <taxon>Araneidae</taxon>
        <taxon>Araneus</taxon>
    </lineage>
</organism>
<dbReference type="Proteomes" id="UP000499080">
    <property type="component" value="Unassembled WGS sequence"/>
</dbReference>
<keyword evidence="2" id="KW-1185">Reference proteome</keyword>
<accession>A0A4Y2QP39</accession>
<evidence type="ECO:0000313" key="2">
    <source>
        <dbReference type="Proteomes" id="UP000499080"/>
    </source>
</evidence>